<sequence length="468" mass="47234">MPQPARRSLYSSVRRALRTDPSDAPATEVHPAVDDTMVIRSLDLAMRIGESMFAVGASAHEVTLAITRVADAYGLRGVHADVTYTSIALSYQAGGEGWPHTLLRVVRVAAPDHMKLQRLQALLVDIDEGLDLDEARTRFRAIRRVPFRYRQPVVVTARALLAVGASILSGGSPVVVALTFVAALGAAATQSGLARLRVPSFFSQIAGAFVTTAVAVVVSALAAADVGPFAGVQPSIIVASGIVLMLSGLTVVGAAQDAIDGFALTAAGRILDLTLQTLGLVVGILAGLELGSMLGFRMALPDGPPPLGPLPDQVCGAVIIAVAVALFNGAGMRIIAVSGVLGAVAALGYAVAQTAAGLHPAAASGIAALLASFVGVLIAHNLHVPSVAVTTAAIVPLVPGGAVFYGLLGMVHADPTSTLAAGSGAGSLVLAASVGIGLAAGASLGIYLGTPVRATLAGVARSRARVRR</sequence>
<feature type="transmembrane region" description="Helical" evidence="7">
    <location>
        <begin position="174"/>
        <end position="193"/>
    </location>
</feature>
<dbReference type="InterPro" id="IPR024528">
    <property type="entry name" value="ThrE_2"/>
</dbReference>
<feature type="transmembrane region" description="Helical" evidence="7">
    <location>
        <begin position="428"/>
        <end position="448"/>
    </location>
</feature>
<keyword evidence="5 7" id="KW-0472">Membrane</keyword>
<evidence type="ECO:0000256" key="5">
    <source>
        <dbReference type="ARBA" id="ARBA00023136"/>
    </source>
</evidence>
<dbReference type="EMBL" id="JBHSFI010000001">
    <property type="protein sequence ID" value="MFC4627039.1"/>
    <property type="molecule type" value="Genomic_DNA"/>
</dbReference>
<reference evidence="11" key="1">
    <citation type="journal article" date="2019" name="Int. J. Syst. Evol. Microbiol.">
        <title>The Global Catalogue of Microorganisms (GCM) 10K type strain sequencing project: providing services to taxonomists for standard genome sequencing and annotation.</title>
        <authorList>
            <consortium name="The Broad Institute Genomics Platform"/>
            <consortium name="The Broad Institute Genome Sequencing Center for Infectious Disease"/>
            <person name="Wu L."/>
            <person name="Ma J."/>
        </authorList>
    </citation>
    <scope>NUCLEOTIDE SEQUENCE [LARGE SCALE GENOMIC DNA]</scope>
    <source>
        <strain evidence="11">CCUG 42722</strain>
    </source>
</reference>
<dbReference type="PANTHER" id="PTHR34390:SF2">
    <property type="entry name" value="SUCCINATE TRANSPORTER SUBUNIT YJJP-RELATED"/>
    <property type="match status" value="1"/>
</dbReference>
<comment type="caution">
    <text evidence="10">The sequence shown here is derived from an EMBL/GenBank/DDBJ whole genome shotgun (WGS) entry which is preliminary data.</text>
</comment>
<proteinExistence type="inferred from homology"/>
<keyword evidence="4 7" id="KW-1133">Transmembrane helix</keyword>
<comment type="subcellular location">
    <subcellularLocation>
        <location evidence="1">Cell membrane</location>
        <topology evidence="1">Multi-pass membrane protein</topology>
    </subcellularLocation>
</comment>
<feature type="transmembrane region" description="Helical" evidence="7">
    <location>
        <begin position="236"/>
        <end position="255"/>
    </location>
</feature>
<evidence type="ECO:0000256" key="2">
    <source>
        <dbReference type="ARBA" id="ARBA00022475"/>
    </source>
</evidence>
<dbReference type="RefSeq" id="WP_377131738.1">
    <property type="nucleotide sequence ID" value="NZ_JBHSFI010000001.1"/>
</dbReference>
<evidence type="ECO:0000256" key="1">
    <source>
        <dbReference type="ARBA" id="ARBA00004651"/>
    </source>
</evidence>
<dbReference type="InterPro" id="IPR010619">
    <property type="entry name" value="ThrE-like_N"/>
</dbReference>
<feature type="domain" description="Threonine/serine exporter-like N-terminal" evidence="8">
    <location>
        <begin position="43"/>
        <end position="290"/>
    </location>
</feature>
<protein>
    <submittedName>
        <fullName evidence="10">Threonine/serine exporter ThrE family protein</fullName>
    </submittedName>
</protein>
<keyword evidence="3 7" id="KW-0812">Transmembrane</keyword>
<comment type="similarity">
    <text evidence="6">Belongs to the ThrE exporter (TC 2.A.79) family.</text>
</comment>
<feature type="transmembrane region" description="Helical" evidence="7">
    <location>
        <begin position="308"/>
        <end position="327"/>
    </location>
</feature>
<keyword evidence="11" id="KW-1185">Reference proteome</keyword>
<feature type="transmembrane region" description="Helical" evidence="7">
    <location>
        <begin position="334"/>
        <end position="352"/>
    </location>
</feature>
<feature type="transmembrane region" description="Helical" evidence="7">
    <location>
        <begin position="205"/>
        <end position="224"/>
    </location>
</feature>
<evidence type="ECO:0000313" key="10">
    <source>
        <dbReference type="EMBL" id="MFC4627039.1"/>
    </source>
</evidence>
<gene>
    <name evidence="10" type="ORF">ACFO6V_02255</name>
</gene>
<evidence type="ECO:0000259" key="8">
    <source>
        <dbReference type="Pfam" id="PF06738"/>
    </source>
</evidence>
<evidence type="ECO:0000256" key="7">
    <source>
        <dbReference type="SAM" id="Phobius"/>
    </source>
</evidence>
<keyword evidence="2" id="KW-1003">Cell membrane</keyword>
<feature type="transmembrane region" description="Helical" evidence="7">
    <location>
        <begin position="386"/>
        <end position="408"/>
    </location>
</feature>
<evidence type="ECO:0000256" key="3">
    <source>
        <dbReference type="ARBA" id="ARBA00022692"/>
    </source>
</evidence>
<feature type="transmembrane region" description="Helical" evidence="7">
    <location>
        <begin position="358"/>
        <end position="379"/>
    </location>
</feature>
<name>A0ABV9HAT7_9MICO</name>
<dbReference type="Proteomes" id="UP001596011">
    <property type="component" value="Unassembled WGS sequence"/>
</dbReference>
<evidence type="ECO:0000256" key="6">
    <source>
        <dbReference type="ARBA" id="ARBA00034125"/>
    </source>
</evidence>
<evidence type="ECO:0000313" key="11">
    <source>
        <dbReference type="Proteomes" id="UP001596011"/>
    </source>
</evidence>
<evidence type="ECO:0000259" key="9">
    <source>
        <dbReference type="Pfam" id="PF12821"/>
    </source>
</evidence>
<dbReference type="PANTHER" id="PTHR34390">
    <property type="entry name" value="UPF0442 PROTEIN YJJB-RELATED"/>
    <property type="match status" value="1"/>
</dbReference>
<feature type="domain" description="Threonine/Serine exporter ThrE" evidence="9">
    <location>
        <begin position="314"/>
        <end position="439"/>
    </location>
</feature>
<dbReference type="Pfam" id="PF12821">
    <property type="entry name" value="ThrE_2"/>
    <property type="match status" value="1"/>
</dbReference>
<dbReference type="InterPro" id="IPR050539">
    <property type="entry name" value="ThrE_Dicarb/AminoAcid_Exp"/>
</dbReference>
<organism evidence="10 11">
    <name type="scientific">Promicromonospora alba</name>
    <dbReference type="NCBI Taxonomy" id="1616110"/>
    <lineage>
        <taxon>Bacteria</taxon>
        <taxon>Bacillati</taxon>
        <taxon>Actinomycetota</taxon>
        <taxon>Actinomycetes</taxon>
        <taxon>Micrococcales</taxon>
        <taxon>Promicromonosporaceae</taxon>
        <taxon>Promicromonospora</taxon>
    </lineage>
</organism>
<evidence type="ECO:0000256" key="4">
    <source>
        <dbReference type="ARBA" id="ARBA00022989"/>
    </source>
</evidence>
<dbReference type="Pfam" id="PF06738">
    <property type="entry name" value="ThrE"/>
    <property type="match status" value="1"/>
</dbReference>
<accession>A0ABV9HAT7</accession>